<evidence type="ECO:0000313" key="2">
    <source>
        <dbReference type="EMBL" id="HJE39812.1"/>
    </source>
</evidence>
<evidence type="ECO:0000259" key="1">
    <source>
        <dbReference type="Pfam" id="PF01370"/>
    </source>
</evidence>
<proteinExistence type="predicted"/>
<accession>A0A921EAA6</accession>
<reference evidence="2" key="1">
    <citation type="journal article" date="2021" name="PeerJ">
        <title>Extensive microbial diversity within the chicken gut microbiome revealed by metagenomics and culture.</title>
        <authorList>
            <person name="Gilroy R."/>
            <person name="Ravi A."/>
            <person name="Getino M."/>
            <person name="Pursley I."/>
            <person name="Horton D.L."/>
            <person name="Alikhan N.F."/>
            <person name="Baker D."/>
            <person name="Gharbi K."/>
            <person name="Hall N."/>
            <person name="Watson M."/>
            <person name="Adriaenssens E.M."/>
            <person name="Foster-Nyarko E."/>
            <person name="Jarju S."/>
            <person name="Secka A."/>
            <person name="Antonio M."/>
            <person name="Oren A."/>
            <person name="Chaudhuri R.R."/>
            <person name="La Ragione R."/>
            <person name="Hildebrand F."/>
            <person name="Pallen M.J."/>
        </authorList>
    </citation>
    <scope>NUCLEOTIDE SEQUENCE</scope>
    <source>
        <strain evidence="2">4100</strain>
    </source>
</reference>
<feature type="domain" description="NAD-dependent epimerase/dehydratase" evidence="1">
    <location>
        <begin position="67"/>
        <end position="203"/>
    </location>
</feature>
<reference evidence="2" key="2">
    <citation type="submission" date="2021-09" db="EMBL/GenBank/DDBJ databases">
        <authorList>
            <person name="Gilroy R."/>
        </authorList>
    </citation>
    <scope>NUCLEOTIDE SEQUENCE</scope>
    <source>
        <strain evidence="2">4100</strain>
    </source>
</reference>
<protein>
    <submittedName>
        <fullName evidence="2">NAD-dependent epimerase/dehydratase family protein</fullName>
    </submittedName>
</protein>
<sequence>MVITSTSVNSMLIVSDGSFMESYFVEHCKSSHDIRLLHVEDLAHVKSLSRRYATIIYCPVVSSSADNISHISRLCGIMDATSTPYNFIFISSYEVYGMHLPNGVVVTEAMTPQPDTPFGRDMLACEHHLDKWSEGKDVCLTILRPGEIVGNAMTGRIRKMADMIENGLYMHLPGYDGAIPLIHAEDLAATATCLCGHNGIFNLADGHAHRRTEVAEALAHRLNDKRILTVPRRVVALMKLLSPIIKPLENLLSISSRETALSVAAVAELSAGRFNPRNVVEYLNGDF</sequence>
<name>A0A921EAA6_9BACT</name>
<dbReference type="InterPro" id="IPR001509">
    <property type="entry name" value="Epimerase_deHydtase"/>
</dbReference>
<comment type="caution">
    <text evidence="2">The sequence shown here is derived from an EMBL/GenBank/DDBJ whole genome shotgun (WGS) entry which is preliminary data.</text>
</comment>
<dbReference type="InterPro" id="IPR036291">
    <property type="entry name" value="NAD(P)-bd_dom_sf"/>
</dbReference>
<dbReference type="EMBL" id="DYXT01000046">
    <property type="protein sequence ID" value="HJE39812.1"/>
    <property type="molecule type" value="Genomic_DNA"/>
</dbReference>
<organism evidence="2 3">
    <name type="scientific">Candidatus Amulumruptor caecigallinarius</name>
    <dbReference type="NCBI Taxonomy" id="2109911"/>
    <lineage>
        <taxon>Bacteria</taxon>
        <taxon>Pseudomonadati</taxon>
        <taxon>Bacteroidota</taxon>
        <taxon>Bacteroidia</taxon>
        <taxon>Bacteroidales</taxon>
        <taxon>Muribaculaceae</taxon>
        <taxon>Candidatus Amulumruptor</taxon>
    </lineage>
</organism>
<gene>
    <name evidence="2" type="ORF">K8V47_08670</name>
</gene>
<dbReference type="SUPFAM" id="SSF51735">
    <property type="entry name" value="NAD(P)-binding Rossmann-fold domains"/>
    <property type="match status" value="1"/>
</dbReference>
<dbReference type="Gene3D" id="3.40.50.720">
    <property type="entry name" value="NAD(P)-binding Rossmann-like Domain"/>
    <property type="match status" value="1"/>
</dbReference>
<evidence type="ECO:0000313" key="3">
    <source>
        <dbReference type="Proteomes" id="UP000711407"/>
    </source>
</evidence>
<dbReference type="Proteomes" id="UP000711407">
    <property type="component" value="Unassembled WGS sequence"/>
</dbReference>
<dbReference type="AlphaFoldDB" id="A0A921EAA6"/>
<dbReference type="Pfam" id="PF01370">
    <property type="entry name" value="Epimerase"/>
    <property type="match status" value="1"/>
</dbReference>